<dbReference type="InterPro" id="IPR023187">
    <property type="entry name" value="Tscrpt_reg_MarR-type_CS"/>
</dbReference>
<evidence type="ECO:0000256" key="2">
    <source>
        <dbReference type="ARBA" id="ARBA00023125"/>
    </source>
</evidence>
<dbReference type="PANTHER" id="PTHR39515">
    <property type="entry name" value="CONSERVED PROTEIN"/>
    <property type="match status" value="1"/>
</dbReference>
<dbReference type="Pfam" id="PF12802">
    <property type="entry name" value="MarR_2"/>
    <property type="match status" value="1"/>
</dbReference>
<keyword evidence="1" id="KW-0805">Transcription regulation</keyword>
<keyword evidence="3" id="KW-0804">Transcription</keyword>
<dbReference type="EMBL" id="BONK01000012">
    <property type="protein sequence ID" value="GIG22676.1"/>
    <property type="molecule type" value="Genomic_DNA"/>
</dbReference>
<dbReference type="PROSITE" id="PS01117">
    <property type="entry name" value="HTH_MARR_1"/>
    <property type="match status" value="1"/>
</dbReference>
<dbReference type="InterPro" id="IPR000835">
    <property type="entry name" value="HTH_MarR-typ"/>
</dbReference>
<keyword evidence="2" id="KW-0238">DNA-binding</keyword>
<comment type="caution">
    <text evidence="5">The sequence shown here is derived from an EMBL/GenBank/DDBJ whole genome shotgun (WGS) entry which is preliminary data.</text>
</comment>
<name>A0A919P3D4_9CELL</name>
<reference evidence="5" key="1">
    <citation type="submission" date="2021-01" db="EMBL/GenBank/DDBJ databases">
        <title>Whole genome shotgun sequence of Cellulomonas chitinilytica NBRC 110799.</title>
        <authorList>
            <person name="Komaki H."/>
            <person name="Tamura T."/>
        </authorList>
    </citation>
    <scope>NUCLEOTIDE SEQUENCE</scope>
    <source>
        <strain evidence="5">NBRC 110799</strain>
    </source>
</reference>
<dbReference type="InterPro" id="IPR036388">
    <property type="entry name" value="WH-like_DNA-bd_sf"/>
</dbReference>
<dbReference type="Gene3D" id="1.10.10.10">
    <property type="entry name" value="Winged helix-like DNA-binding domain superfamily/Winged helix DNA-binding domain"/>
    <property type="match status" value="1"/>
</dbReference>
<proteinExistence type="predicted"/>
<dbReference type="GO" id="GO:0003677">
    <property type="term" value="F:DNA binding"/>
    <property type="evidence" value="ECO:0007669"/>
    <property type="project" value="UniProtKB-KW"/>
</dbReference>
<dbReference type="SUPFAM" id="SSF46785">
    <property type="entry name" value="Winged helix' DNA-binding domain"/>
    <property type="match status" value="1"/>
</dbReference>
<evidence type="ECO:0000313" key="6">
    <source>
        <dbReference type="Proteomes" id="UP000632740"/>
    </source>
</evidence>
<dbReference type="SMART" id="SM00347">
    <property type="entry name" value="HTH_MARR"/>
    <property type="match status" value="1"/>
</dbReference>
<evidence type="ECO:0000259" key="4">
    <source>
        <dbReference type="PROSITE" id="PS50995"/>
    </source>
</evidence>
<evidence type="ECO:0000256" key="3">
    <source>
        <dbReference type="ARBA" id="ARBA00023163"/>
    </source>
</evidence>
<dbReference type="InterPro" id="IPR052526">
    <property type="entry name" value="HTH-type_Bedaq_tolerance"/>
</dbReference>
<accession>A0A919P3D4</accession>
<dbReference type="Proteomes" id="UP000632740">
    <property type="component" value="Unassembled WGS sequence"/>
</dbReference>
<dbReference type="GO" id="GO:0003700">
    <property type="term" value="F:DNA-binding transcription factor activity"/>
    <property type="evidence" value="ECO:0007669"/>
    <property type="project" value="InterPro"/>
</dbReference>
<feature type="domain" description="HTH marR-type" evidence="4">
    <location>
        <begin position="14"/>
        <end position="142"/>
    </location>
</feature>
<dbReference type="InterPro" id="IPR036390">
    <property type="entry name" value="WH_DNA-bd_sf"/>
</dbReference>
<dbReference type="PANTHER" id="PTHR39515:SF2">
    <property type="entry name" value="HTH-TYPE TRANSCRIPTIONAL REGULATOR RV0880"/>
    <property type="match status" value="1"/>
</dbReference>
<evidence type="ECO:0000313" key="5">
    <source>
        <dbReference type="EMBL" id="GIG22676.1"/>
    </source>
</evidence>
<dbReference type="AlphaFoldDB" id="A0A919P3D4"/>
<gene>
    <name evidence="5" type="ORF">Cch01nite_34000</name>
</gene>
<dbReference type="PROSITE" id="PS50995">
    <property type="entry name" value="HTH_MARR_2"/>
    <property type="match status" value="1"/>
</dbReference>
<protein>
    <submittedName>
        <fullName evidence="5">MarR family transcriptional regulator</fullName>
    </submittedName>
</protein>
<keyword evidence="6" id="KW-1185">Reference proteome</keyword>
<evidence type="ECO:0000256" key="1">
    <source>
        <dbReference type="ARBA" id="ARBA00023015"/>
    </source>
</evidence>
<sequence>MSYAKQMPPTNALAGELRVALGQAARRIRQERGAAGLTDPQYNVLLWLTKKGPLTPGQLAEIERIQPPSMTRTVNGLVELGLVQKAEHPTDGRQVVVSLTENGVAEVAETRRRRDAWLTARLQEMSADERRLLTDAIELLRRIAQS</sequence>
<dbReference type="PRINTS" id="PR00598">
    <property type="entry name" value="HTHMARR"/>
</dbReference>
<organism evidence="5 6">
    <name type="scientific">Cellulomonas chitinilytica</name>
    <dbReference type="NCBI Taxonomy" id="398759"/>
    <lineage>
        <taxon>Bacteria</taxon>
        <taxon>Bacillati</taxon>
        <taxon>Actinomycetota</taxon>
        <taxon>Actinomycetes</taxon>
        <taxon>Micrococcales</taxon>
        <taxon>Cellulomonadaceae</taxon>
        <taxon>Cellulomonas</taxon>
    </lineage>
</organism>